<protein>
    <submittedName>
        <fullName evidence="2">Uncharacterized protein</fullName>
    </submittedName>
</protein>
<proteinExistence type="predicted"/>
<accession>A0A8K0SMH3</accession>
<dbReference type="Proteomes" id="UP000813444">
    <property type="component" value="Unassembled WGS sequence"/>
</dbReference>
<feature type="compositionally biased region" description="Polar residues" evidence="1">
    <location>
        <begin position="51"/>
        <end position="60"/>
    </location>
</feature>
<feature type="compositionally biased region" description="Basic and acidic residues" evidence="1">
    <location>
        <begin position="109"/>
        <end position="150"/>
    </location>
</feature>
<feature type="compositionally biased region" description="Polar residues" evidence="1">
    <location>
        <begin position="87"/>
        <end position="108"/>
    </location>
</feature>
<feature type="region of interest" description="Disordered" evidence="1">
    <location>
        <begin position="17"/>
        <end position="150"/>
    </location>
</feature>
<organism evidence="2 3">
    <name type="scientific">Stachybotrys elegans</name>
    <dbReference type="NCBI Taxonomy" id="80388"/>
    <lineage>
        <taxon>Eukaryota</taxon>
        <taxon>Fungi</taxon>
        <taxon>Dikarya</taxon>
        <taxon>Ascomycota</taxon>
        <taxon>Pezizomycotina</taxon>
        <taxon>Sordariomycetes</taxon>
        <taxon>Hypocreomycetidae</taxon>
        <taxon>Hypocreales</taxon>
        <taxon>Stachybotryaceae</taxon>
        <taxon>Stachybotrys</taxon>
    </lineage>
</organism>
<dbReference type="AlphaFoldDB" id="A0A8K0SMH3"/>
<evidence type="ECO:0000256" key="1">
    <source>
        <dbReference type="SAM" id="MobiDB-lite"/>
    </source>
</evidence>
<comment type="caution">
    <text evidence="2">The sequence shown here is derived from an EMBL/GenBank/DDBJ whole genome shotgun (WGS) entry which is preliminary data.</text>
</comment>
<keyword evidence="3" id="KW-1185">Reference proteome</keyword>
<evidence type="ECO:0000313" key="2">
    <source>
        <dbReference type="EMBL" id="KAH7312546.1"/>
    </source>
</evidence>
<evidence type="ECO:0000313" key="3">
    <source>
        <dbReference type="Proteomes" id="UP000813444"/>
    </source>
</evidence>
<dbReference type="EMBL" id="JAGPNK010000010">
    <property type="protein sequence ID" value="KAH7312546.1"/>
    <property type="molecule type" value="Genomic_DNA"/>
</dbReference>
<reference evidence="2" key="1">
    <citation type="journal article" date="2021" name="Nat. Commun.">
        <title>Genetic determinants of endophytism in the Arabidopsis root mycobiome.</title>
        <authorList>
            <person name="Mesny F."/>
            <person name="Miyauchi S."/>
            <person name="Thiergart T."/>
            <person name="Pickel B."/>
            <person name="Atanasova L."/>
            <person name="Karlsson M."/>
            <person name="Huettel B."/>
            <person name="Barry K.W."/>
            <person name="Haridas S."/>
            <person name="Chen C."/>
            <person name="Bauer D."/>
            <person name="Andreopoulos W."/>
            <person name="Pangilinan J."/>
            <person name="LaButti K."/>
            <person name="Riley R."/>
            <person name="Lipzen A."/>
            <person name="Clum A."/>
            <person name="Drula E."/>
            <person name="Henrissat B."/>
            <person name="Kohler A."/>
            <person name="Grigoriev I.V."/>
            <person name="Martin F.M."/>
            <person name="Hacquard S."/>
        </authorList>
    </citation>
    <scope>NUCLEOTIDE SEQUENCE</scope>
    <source>
        <strain evidence="2">MPI-CAGE-CH-0235</strain>
    </source>
</reference>
<name>A0A8K0SMH3_9HYPO</name>
<dbReference type="OrthoDB" id="5334244at2759"/>
<gene>
    <name evidence="2" type="ORF">B0I35DRAFT_480994</name>
</gene>
<sequence length="150" mass="16190">MASAAFRLSAVRATAIRPVAPRVAITPLARRQAHQPAEAWRHREPVGAQQDPESTAQADSDLSDVRMDGSLAKGSAKGVTGGGKPLQGTSPEAPSPPKVSNFSVGSDTKLNKEQQREVDEHNKDFDKRHDRGDSAPEDKVHSKFWKTGET</sequence>